<dbReference type="GO" id="GO:0005524">
    <property type="term" value="F:ATP binding"/>
    <property type="evidence" value="ECO:0007669"/>
    <property type="project" value="UniProtKB-KW"/>
</dbReference>
<evidence type="ECO:0000256" key="1">
    <source>
        <dbReference type="ARBA" id="ARBA00022679"/>
    </source>
</evidence>
<keyword evidence="1" id="KW-0808">Transferase</keyword>
<evidence type="ECO:0000256" key="2">
    <source>
        <dbReference type="ARBA" id="ARBA00022741"/>
    </source>
</evidence>
<keyword evidence="2" id="KW-0547">Nucleotide-binding</keyword>
<gene>
    <name evidence="5" type="ORF">F2Q70_00013936</name>
</gene>
<dbReference type="PANTHER" id="PTHR47973">
    <property type="entry name" value="CYSTEINE-RICH RECEPTOR-LIKE PROTEIN KINASE 3"/>
    <property type="match status" value="1"/>
</dbReference>
<comment type="caution">
    <text evidence="5">The sequence shown here is derived from an EMBL/GenBank/DDBJ whole genome shotgun (WGS) entry which is preliminary data.</text>
</comment>
<evidence type="ECO:0008006" key="6">
    <source>
        <dbReference type="Google" id="ProtNLM"/>
    </source>
</evidence>
<dbReference type="InterPro" id="IPR011009">
    <property type="entry name" value="Kinase-like_dom_sf"/>
</dbReference>
<reference evidence="5" key="1">
    <citation type="submission" date="2019-12" db="EMBL/GenBank/DDBJ databases">
        <title>Genome sequencing and annotation of Brassica cretica.</title>
        <authorList>
            <person name="Studholme D.J."/>
            <person name="Sarris P.F."/>
        </authorList>
    </citation>
    <scope>NUCLEOTIDE SEQUENCE</scope>
    <source>
        <strain evidence="5">PFS-102/07</strain>
        <tissue evidence="5">Leaf</tissue>
    </source>
</reference>
<sequence>MRGHLTEKTDVYAFGIVVLELVSGRGNADESLEGEKRYLLEWAWNLHEKSHEVELIDRELTEFNVEEVKRMIGIALLCTQASHAVRPPMSRVVAMLSGDVEVSEVTSKPIYLPDWRFDDTTRISAVAFVAEESSVGFVDDQSPWALLDEEPRWRCSKKNLCGSPRRRKSAALLYKQTPRLAPSLIESSSVSLISCSLGVLVSVCVSWSGSVMEFMYCSSNKVDGLIKESIGSILVFSGVVAL</sequence>
<evidence type="ECO:0000256" key="3">
    <source>
        <dbReference type="ARBA" id="ARBA00022777"/>
    </source>
</evidence>
<dbReference type="InterPro" id="IPR052059">
    <property type="entry name" value="CR_Ser/Thr_kinase"/>
</dbReference>
<evidence type="ECO:0000256" key="4">
    <source>
        <dbReference type="ARBA" id="ARBA00022840"/>
    </source>
</evidence>
<keyword evidence="4" id="KW-0067">ATP-binding</keyword>
<evidence type="ECO:0000313" key="5">
    <source>
        <dbReference type="EMBL" id="KAF2611234.1"/>
    </source>
</evidence>
<dbReference type="AlphaFoldDB" id="A0A8S9LU46"/>
<keyword evidence="3" id="KW-0418">Kinase</keyword>
<dbReference type="GO" id="GO:0016301">
    <property type="term" value="F:kinase activity"/>
    <property type="evidence" value="ECO:0007669"/>
    <property type="project" value="UniProtKB-KW"/>
</dbReference>
<organism evidence="5">
    <name type="scientific">Brassica cretica</name>
    <name type="common">Mustard</name>
    <dbReference type="NCBI Taxonomy" id="69181"/>
    <lineage>
        <taxon>Eukaryota</taxon>
        <taxon>Viridiplantae</taxon>
        <taxon>Streptophyta</taxon>
        <taxon>Embryophyta</taxon>
        <taxon>Tracheophyta</taxon>
        <taxon>Spermatophyta</taxon>
        <taxon>Magnoliopsida</taxon>
        <taxon>eudicotyledons</taxon>
        <taxon>Gunneridae</taxon>
        <taxon>Pentapetalae</taxon>
        <taxon>rosids</taxon>
        <taxon>malvids</taxon>
        <taxon>Brassicales</taxon>
        <taxon>Brassicaceae</taxon>
        <taxon>Brassiceae</taxon>
        <taxon>Brassica</taxon>
    </lineage>
</organism>
<proteinExistence type="predicted"/>
<accession>A0A8S9LU46</accession>
<name>A0A8S9LU46_BRACR</name>
<dbReference type="EMBL" id="QGKY02000089">
    <property type="protein sequence ID" value="KAF2611234.1"/>
    <property type="molecule type" value="Genomic_DNA"/>
</dbReference>
<dbReference type="SUPFAM" id="SSF56112">
    <property type="entry name" value="Protein kinase-like (PK-like)"/>
    <property type="match status" value="1"/>
</dbReference>
<dbReference type="Gene3D" id="1.10.510.10">
    <property type="entry name" value="Transferase(Phosphotransferase) domain 1"/>
    <property type="match status" value="1"/>
</dbReference>
<protein>
    <recommendedName>
        <fullName evidence="6">Serine-threonine/tyrosine-protein kinase catalytic domain-containing protein</fullName>
    </recommendedName>
</protein>